<accession>A0AAV4PVD0</accession>
<organism evidence="1 2">
    <name type="scientific">Caerostris darwini</name>
    <dbReference type="NCBI Taxonomy" id="1538125"/>
    <lineage>
        <taxon>Eukaryota</taxon>
        <taxon>Metazoa</taxon>
        <taxon>Ecdysozoa</taxon>
        <taxon>Arthropoda</taxon>
        <taxon>Chelicerata</taxon>
        <taxon>Arachnida</taxon>
        <taxon>Araneae</taxon>
        <taxon>Araneomorphae</taxon>
        <taxon>Entelegynae</taxon>
        <taxon>Araneoidea</taxon>
        <taxon>Araneidae</taxon>
        <taxon>Caerostris</taxon>
    </lineage>
</organism>
<gene>
    <name evidence="1" type="ORF">CDAR_501491</name>
</gene>
<dbReference type="EMBL" id="BPLQ01003391">
    <property type="protein sequence ID" value="GIY00117.1"/>
    <property type="molecule type" value="Genomic_DNA"/>
</dbReference>
<dbReference type="AlphaFoldDB" id="A0AAV4PVD0"/>
<proteinExistence type="predicted"/>
<keyword evidence="2" id="KW-1185">Reference proteome</keyword>
<name>A0AAV4PVD0_9ARAC</name>
<sequence>MFSVNALPFLGTQRGAPLKTRGPRIGDGSRAIPIERLNSFLPIAEVSGPTHWLYEWQLRRMSFACNWLQSKLEGVSGDSWQPLREEIQFPFVAAIGEGECAEHLFSLNYLSVYAFITHTL</sequence>
<evidence type="ECO:0000313" key="2">
    <source>
        <dbReference type="Proteomes" id="UP001054837"/>
    </source>
</evidence>
<comment type="caution">
    <text evidence="1">The sequence shown here is derived from an EMBL/GenBank/DDBJ whole genome shotgun (WGS) entry which is preliminary data.</text>
</comment>
<dbReference type="Proteomes" id="UP001054837">
    <property type="component" value="Unassembled WGS sequence"/>
</dbReference>
<protein>
    <submittedName>
        <fullName evidence="1">Uncharacterized protein</fullName>
    </submittedName>
</protein>
<evidence type="ECO:0000313" key="1">
    <source>
        <dbReference type="EMBL" id="GIY00117.1"/>
    </source>
</evidence>
<reference evidence="1 2" key="1">
    <citation type="submission" date="2021-06" db="EMBL/GenBank/DDBJ databases">
        <title>Caerostris darwini draft genome.</title>
        <authorList>
            <person name="Kono N."/>
            <person name="Arakawa K."/>
        </authorList>
    </citation>
    <scope>NUCLEOTIDE SEQUENCE [LARGE SCALE GENOMIC DNA]</scope>
</reference>